<proteinExistence type="predicted"/>
<organism evidence="1">
    <name type="scientific">Enterobacter mori</name>
    <dbReference type="NCBI Taxonomy" id="539813"/>
    <lineage>
        <taxon>Bacteria</taxon>
        <taxon>Pseudomonadati</taxon>
        <taxon>Pseudomonadota</taxon>
        <taxon>Gammaproteobacteria</taxon>
        <taxon>Enterobacterales</taxon>
        <taxon>Enterobacteriaceae</taxon>
        <taxon>Enterobacter</taxon>
    </lineage>
</organism>
<sequence>MQSIKKWWAVLAVVASTLFMVATMDSKQLIDNYRLAKEWVVSSPTLEGSWSSSYPEEDFEGLSENKWIESPEQTVVEVSVNGSDVSGIISTPQIREFIDNTPQMVDYFMFEGHRTLFSHSFEARVFEYIGGHKYIFAELSFTLEGGRLLMADQSPGKSKFVPPEAALLKRSETSFDERLQPHLDGYAEEKGKKIIPMIKKLQQENQRNGDGGADK</sequence>
<reference evidence="1" key="1">
    <citation type="submission" date="2020-09" db="EMBL/GenBank/DDBJ databases">
        <title>First Report of a novel Colistin-Resistant species of Enterobacter cloacae complex Producing MCR-5 isolated from hospital sewage water.</title>
        <authorList>
            <person name="Zhou K."/>
        </authorList>
    </citation>
    <scope>NUCLEOTIDE SEQUENCE [LARGE SCALE GENOMIC DNA]</scope>
    <source>
        <strain evidence="1">HSW1412</strain>
    </source>
</reference>
<dbReference type="AlphaFoldDB" id="A0A7T0GYK1"/>
<gene>
    <name evidence="1" type="ORF">IDM36_19245</name>
</gene>
<evidence type="ECO:0000313" key="1">
    <source>
        <dbReference type="EMBL" id="QPJ99981.1"/>
    </source>
</evidence>
<dbReference type="EMBL" id="CP061801">
    <property type="protein sequence ID" value="QPJ99981.1"/>
    <property type="molecule type" value="Genomic_DNA"/>
</dbReference>
<protein>
    <submittedName>
        <fullName evidence="1">Uncharacterized protein</fullName>
    </submittedName>
</protein>
<name>A0A7T0GYK1_9ENTR</name>
<accession>A0A7T0GYK1</accession>